<dbReference type="EMBL" id="CABDUW010000015">
    <property type="protein sequence ID" value="VTJ52283.1"/>
    <property type="molecule type" value="Genomic_DNA"/>
</dbReference>
<protein>
    <submittedName>
        <fullName evidence="3">Uncharacterized protein</fullName>
    </submittedName>
</protein>
<gene>
    <name evidence="2" type="ORF">GHT09_015813</name>
    <name evidence="3" type="ORF">MONAX_5E033561</name>
</gene>
<name>A0A5E4A4S5_MARMO</name>
<proteinExistence type="predicted"/>
<reference evidence="2" key="2">
    <citation type="submission" date="2020-08" db="EMBL/GenBank/DDBJ databases">
        <authorList>
            <person name="Shumante A."/>
            <person name="Zimin A.V."/>
            <person name="Puiu D."/>
            <person name="Salzberg S.L."/>
        </authorList>
    </citation>
    <scope>NUCLEOTIDE SEQUENCE</scope>
    <source>
        <strain evidence="2">WC2-LM</strain>
        <tissue evidence="2">Liver</tissue>
    </source>
</reference>
<evidence type="ECO:0000313" key="2">
    <source>
        <dbReference type="EMBL" id="KAF7473557.1"/>
    </source>
</evidence>
<evidence type="ECO:0000313" key="3">
    <source>
        <dbReference type="EMBL" id="VTJ52283.1"/>
    </source>
</evidence>
<evidence type="ECO:0000256" key="1">
    <source>
        <dbReference type="SAM" id="MobiDB-lite"/>
    </source>
</evidence>
<accession>A0A5E4A4S5</accession>
<organism evidence="3 4">
    <name type="scientific">Marmota monax</name>
    <name type="common">Woodchuck</name>
    <dbReference type="NCBI Taxonomy" id="9995"/>
    <lineage>
        <taxon>Eukaryota</taxon>
        <taxon>Metazoa</taxon>
        <taxon>Chordata</taxon>
        <taxon>Craniata</taxon>
        <taxon>Vertebrata</taxon>
        <taxon>Euteleostomi</taxon>
        <taxon>Mammalia</taxon>
        <taxon>Eutheria</taxon>
        <taxon>Euarchontoglires</taxon>
        <taxon>Glires</taxon>
        <taxon>Rodentia</taxon>
        <taxon>Sciuromorpha</taxon>
        <taxon>Sciuridae</taxon>
        <taxon>Xerinae</taxon>
        <taxon>Marmotini</taxon>
        <taxon>Marmota</taxon>
    </lineage>
</organism>
<dbReference type="AlphaFoldDB" id="A0A5E4A4S5"/>
<dbReference type="Proteomes" id="UP000662637">
    <property type="component" value="Unassembled WGS sequence"/>
</dbReference>
<feature type="compositionally biased region" description="Low complexity" evidence="1">
    <location>
        <begin position="42"/>
        <end position="52"/>
    </location>
</feature>
<evidence type="ECO:0000313" key="4">
    <source>
        <dbReference type="Proteomes" id="UP000335636"/>
    </source>
</evidence>
<feature type="region of interest" description="Disordered" evidence="1">
    <location>
        <begin position="119"/>
        <end position="168"/>
    </location>
</feature>
<dbReference type="EMBL" id="WJEC01006424">
    <property type="protein sequence ID" value="KAF7473557.1"/>
    <property type="molecule type" value="Genomic_DNA"/>
</dbReference>
<feature type="compositionally biased region" description="Basic and acidic residues" evidence="1">
    <location>
        <begin position="1"/>
        <end position="21"/>
    </location>
</feature>
<feature type="region of interest" description="Disordered" evidence="1">
    <location>
        <begin position="1"/>
        <end position="84"/>
    </location>
</feature>
<keyword evidence="4" id="KW-1185">Reference proteome</keyword>
<reference evidence="3 4" key="1">
    <citation type="submission" date="2019-04" db="EMBL/GenBank/DDBJ databases">
        <authorList>
            <person name="Alioto T."/>
            <person name="Alioto T."/>
        </authorList>
    </citation>
    <scope>NUCLEOTIDE SEQUENCE [LARGE SCALE GENOMIC DNA]</scope>
</reference>
<dbReference type="Proteomes" id="UP000335636">
    <property type="component" value="Unassembled WGS sequence"/>
</dbReference>
<sequence>MHTVTTRHEPSTTKKAEERIGTRKTLPRRAPHGASTPPAPRQPSSTASSSPPCSFPPPPTLGDPTPGLWRAGHEGGREPALGDLRVTAPRRPLCRIHRSLAPAPGRAEPFYAFLPGLRQMSQPSAPRPARRGAPECVGKADAGPRSPQHPGPAPSLKTQPGGGGLGVPVLARSLTRARRLLRRRACGTVSARQRAAGCGRQESVGSSAAEVATADCARLPPVRGGPGGGGALAAPLIHVAGAG</sequence>